<evidence type="ECO:0000259" key="7">
    <source>
        <dbReference type="PROSITE" id="PS50048"/>
    </source>
</evidence>
<dbReference type="GO" id="GO:0003677">
    <property type="term" value="F:DNA binding"/>
    <property type="evidence" value="ECO:0007669"/>
    <property type="project" value="InterPro"/>
</dbReference>
<evidence type="ECO:0000313" key="8">
    <source>
        <dbReference type="EMBL" id="KAJ1904765.1"/>
    </source>
</evidence>
<feature type="region of interest" description="Disordered" evidence="6">
    <location>
        <begin position="466"/>
        <end position="488"/>
    </location>
</feature>
<dbReference type="GO" id="GO:0000981">
    <property type="term" value="F:DNA-binding transcription factor activity, RNA polymerase II-specific"/>
    <property type="evidence" value="ECO:0007669"/>
    <property type="project" value="InterPro"/>
</dbReference>
<dbReference type="SMART" id="SM00066">
    <property type="entry name" value="GAL4"/>
    <property type="match status" value="1"/>
</dbReference>
<dbReference type="CDD" id="cd00067">
    <property type="entry name" value="GAL4"/>
    <property type="match status" value="1"/>
</dbReference>
<dbReference type="CDD" id="cd12148">
    <property type="entry name" value="fungal_TF_MHR"/>
    <property type="match status" value="1"/>
</dbReference>
<evidence type="ECO:0000313" key="9">
    <source>
        <dbReference type="Proteomes" id="UP001150569"/>
    </source>
</evidence>
<dbReference type="InterPro" id="IPR050815">
    <property type="entry name" value="TF_fung"/>
</dbReference>
<gene>
    <name evidence="8" type="ORF">IWQ60_012398</name>
</gene>
<dbReference type="InterPro" id="IPR036864">
    <property type="entry name" value="Zn2-C6_fun-type_DNA-bd_sf"/>
</dbReference>
<dbReference type="PROSITE" id="PS50048">
    <property type="entry name" value="ZN2_CY6_FUNGAL_2"/>
    <property type="match status" value="1"/>
</dbReference>
<feature type="region of interest" description="Disordered" evidence="6">
    <location>
        <begin position="142"/>
        <end position="189"/>
    </location>
</feature>
<feature type="compositionally biased region" description="Polar residues" evidence="6">
    <location>
        <begin position="479"/>
        <end position="488"/>
    </location>
</feature>
<dbReference type="EMBL" id="JANBPT010001866">
    <property type="protein sequence ID" value="KAJ1904765.1"/>
    <property type="molecule type" value="Genomic_DNA"/>
</dbReference>
<evidence type="ECO:0000256" key="4">
    <source>
        <dbReference type="ARBA" id="ARBA00023163"/>
    </source>
</evidence>
<keyword evidence="3" id="KW-0805">Transcription regulation</keyword>
<feature type="compositionally biased region" description="Pro residues" evidence="6">
    <location>
        <begin position="359"/>
        <end position="372"/>
    </location>
</feature>
<dbReference type="InterPro" id="IPR007219">
    <property type="entry name" value="XnlR_reg_dom"/>
</dbReference>
<dbReference type="SUPFAM" id="SSF57701">
    <property type="entry name" value="Zn2/Cys6 DNA-binding domain"/>
    <property type="match status" value="1"/>
</dbReference>
<feature type="region of interest" description="Disordered" evidence="6">
    <location>
        <begin position="96"/>
        <end position="127"/>
    </location>
</feature>
<dbReference type="AlphaFoldDB" id="A0A9W7ZQ73"/>
<feature type="region of interest" description="Disordered" evidence="6">
    <location>
        <begin position="401"/>
        <end position="437"/>
    </location>
</feature>
<feature type="compositionally biased region" description="Pro residues" evidence="6">
    <location>
        <begin position="155"/>
        <end position="167"/>
    </location>
</feature>
<keyword evidence="9" id="KW-1185">Reference proteome</keyword>
<evidence type="ECO:0000256" key="5">
    <source>
        <dbReference type="ARBA" id="ARBA00023242"/>
    </source>
</evidence>
<dbReference type="Gene3D" id="4.10.240.10">
    <property type="entry name" value="Zn(2)-C6 fungal-type DNA-binding domain"/>
    <property type="match status" value="1"/>
</dbReference>
<dbReference type="GO" id="GO:0006351">
    <property type="term" value="P:DNA-templated transcription"/>
    <property type="evidence" value="ECO:0007669"/>
    <property type="project" value="InterPro"/>
</dbReference>
<feature type="domain" description="Zn(2)-C6 fungal-type" evidence="7">
    <location>
        <begin position="23"/>
        <end position="53"/>
    </location>
</feature>
<organism evidence="8 9">
    <name type="scientific">Tieghemiomyces parasiticus</name>
    <dbReference type="NCBI Taxonomy" id="78921"/>
    <lineage>
        <taxon>Eukaryota</taxon>
        <taxon>Fungi</taxon>
        <taxon>Fungi incertae sedis</taxon>
        <taxon>Zoopagomycota</taxon>
        <taxon>Kickxellomycotina</taxon>
        <taxon>Dimargaritomycetes</taxon>
        <taxon>Dimargaritales</taxon>
        <taxon>Dimargaritaceae</taxon>
        <taxon>Tieghemiomyces</taxon>
    </lineage>
</organism>
<accession>A0A9W7ZQ73</accession>
<comment type="caution">
    <text evidence="8">The sequence shown here is derived from an EMBL/GenBank/DDBJ whole genome shotgun (WGS) entry which is preliminary data.</text>
</comment>
<feature type="compositionally biased region" description="Pro residues" evidence="6">
    <location>
        <begin position="261"/>
        <end position="270"/>
    </location>
</feature>
<dbReference type="PANTHER" id="PTHR47338">
    <property type="entry name" value="ZN(II)2CYS6 TRANSCRIPTION FACTOR (EUROFUNG)-RELATED"/>
    <property type="match status" value="1"/>
</dbReference>
<keyword evidence="5" id="KW-0539">Nucleus</keyword>
<evidence type="ECO:0000256" key="6">
    <source>
        <dbReference type="SAM" id="MobiDB-lite"/>
    </source>
</evidence>
<feature type="region of interest" description="Disordered" evidence="6">
    <location>
        <begin position="355"/>
        <end position="379"/>
    </location>
</feature>
<feature type="region of interest" description="Disordered" evidence="6">
    <location>
        <begin position="222"/>
        <end position="341"/>
    </location>
</feature>
<comment type="subcellular location">
    <subcellularLocation>
        <location evidence="1">Nucleus</location>
    </subcellularLocation>
</comment>
<dbReference type="OrthoDB" id="2123952at2759"/>
<dbReference type="PANTHER" id="PTHR47338:SF5">
    <property type="entry name" value="ZN(II)2CYS6 TRANSCRIPTION FACTOR (EUROFUNG)"/>
    <property type="match status" value="1"/>
</dbReference>
<name>A0A9W7ZQ73_9FUNG</name>
<protein>
    <recommendedName>
        <fullName evidence="7">Zn(2)-C6 fungal-type domain-containing protein</fullName>
    </recommendedName>
</protein>
<sequence length="869" mass="93087">MKQVKFVPFHKPKYSAPKARTHACESCRKKKIKCDSTKPVCNMCTKRRITCVYKDPPPAVGTSKPAVAVAILPDAGDEMASSNIATTAAPTATDPLIPLAETKPDKTVSKPESPTPDEAVSIAPTEPPVVGKCLEPWSIQSRTTSKVPLRSAQAQPPPPSATLPPTPQQRQPFRLPTGPPPASTQPPPLVVAPAFGWTLSPLASPAHITTFGHARAPPTPLPSLAYHHHSSPPPHRPISSPCDPYALLPYPSPQSAQLPGMRPPATPAGPYPNRLARRSSNKRSMNPLRTHDNEFDPIPNRPYPTAVQTPPPPTSSASSSSASVTSASPSSATLSVRFRPDGTHSWPTSPVVFEFPSSSPAPPDTTPRPPPLSALASAAAAPTGTTLPFLPPFDSTLPLSPASTGPALAPLQHLPRGLRGRHLRDKRIGSGSGPHHLMRDVLKTKSLSLSSLAPLATTVAPTPLSPTLPLHASADAPRSPSQATTPSSCVASDIDHQLITDYFEFLAPQIPVLHWPTFHQQILQHTIPQFLLDAVYALAARISRRPSAILGGRFEVSEKYATRARRALPTGEAANTLLGLQATVLLCLYELAVGHSDAGLNLCDIAWRIFHELRTSQPALTGITTVGSLVRGSRLDKIHRWLYDETLSRIMWTLISVRAGAARSRSIPCTVADIDQLPASFPCDDWLWQRDALSLGTDLSSCPPHLLMSLPVSGSALQALCTAASDAPDQPDYIPRPLVAHLNHRANPFVKESPNLTRRGGLPYGDGHTKTWWEDLRSPTTMFNQLSFNSPASAQFPPDVIPPPPVSDSDSSAVTTTSTNRAGLRLDTLTAILTLTVLANQSIRVRQAWYVNAGDPQAVIVSYRQVSAA</sequence>
<dbReference type="Proteomes" id="UP001150569">
    <property type="component" value="Unassembled WGS sequence"/>
</dbReference>
<dbReference type="Pfam" id="PF04082">
    <property type="entry name" value="Fungal_trans"/>
    <property type="match status" value="1"/>
</dbReference>
<dbReference type="PROSITE" id="PS00463">
    <property type="entry name" value="ZN2_CY6_FUNGAL_1"/>
    <property type="match status" value="1"/>
</dbReference>
<dbReference type="Pfam" id="PF00172">
    <property type="entry name" value="Zn_clus"/>
    <property type="match status" value="1"/>
</dbReference>
<feature type="non-terminal residue" evidence="8">
    <location>
        <position position="1"/>
    </location>
</feature>
<dbReference type="InterPro" id="IPR001138">
    <property type="entry name" value="Zn2Cys6_DnaBD"/>
</dbReference>
<keyword evidence="4" id="KW-0804">Transcription</keyword>
<proteinExistence type="predicted"/>
<feature type="compositionally biased region" description="Low complexity" evidence="6">
    <location>
        <begin position="315"/>
        <end position="336"/>
    </location>
</feature>
<evidence type="ECO:0000256" key="3">
    <source>
        <dbReference type="ARBA" id="ARBA00023015"/>
    </source>
</evidence>
<reference evidence="8" key="1">
    <citation type="submission" date="2022-07" db="EMBL/GenBank/DDBJ databases">
        <title>Phylogenomic reconstructions and comparative analyses of Kickxellomycotina fungi.</title>
        <authorList>
            <person name="Reynolds N.K."/>
            <person name="Stajich J.E."/>
            <person name="Barry K."/>
            <person name="Grigoriev I.V."/>
            <person name="Crous P."/>
            <person name="Smith M.E."/>
        </authorList>
    </citation>
    <scope>NUCLEOTIDE SEQUENCE</scope>
    <source>
        <strain evidence="8">RSA 861</strain>
    </source>
</reference>
<feature type="compositionally biased region" description="Low complexity" evidence="6">
    <location>
        <begin position="807"/>
        <end position="818"/>
    </location>
</feature>
<feature type="compositionally biased region" description="Basic residues" evidence="6">
    <location>
        <begin position="416"/>
        <end position="425"/>
    </location>
</feature>
<evidence type="ECO:0000256" key="1">
    <source>
        <dbReference type="ARBA" id="ARBA00004123"/>
    </source>
</evidence>
<keyword evidence="2" id="KW-0479">Metal-binding</keyword>
<feature type="compositionally biased region" description="Pro residues" evidence="6">
    <location>
        <begin position="177"/>
        <end position="189"/>
    </location>
</feature>
<dbReference type="GO" id="GO:0005634">
    <property type="term" value="C:nucleus"/>
    <property type="evidence" value="ECO:0007669"/>
    <property type="project" value="UniProtKB-SubCell"/>
</dbReference>
<dbReference type="GO" id="GO:0008270">
    <property type="term" value="F:zinc ion binding"/>
    <property type="evidence" value="ECO:0007669"/>
    <property type="project" value="InterPro"/>
</dbReference>
<evidence type="ECO:0000256" key="2">
    <source>
        <dbReference type="ARBA" id="ARBA00022723"/>
    </source>
</evidence>
<feature type="region of interest" description="Disordered" evidence="6">
    <location>
        <begin position="794"/>
        <end position="818"/>
    </location>
</feature>